<dbReference type="PROSITE" id="PS51318">
    <property type="entry name" value="TAT"/>
    <property type="match status" value="1"/>
</dbReference>
<proteinExistence type="predicted"/>
<dbReference type="Gene3D" id="3.40.720.10">
    <property type="entry name" value="Alkaline Phosphatase, subunit A"/>
    <property type="match status" value="1"/>
</dbReference>
<dbReference type="InterPro" id="IPR017850">
    <property type="entry name" value="Alkaline_phosphatase_core_sf"/>
</dbReference>
<name>A0A7Z0C3D4_9ACTN</name>
<gene>
    <name evidence="1" type="ORF">BKA05_000494</name>
</gene>
<dbReference type="SUPFAM" id="SSF53649">
    <property type="entry name" value="Alkaline phosphatase-like"/>
    <property type="match status" value="1"/>
</dbReference>
<evidence type="ECO:0008006" key="3">
    <source>
        <dbReference type="Google" id="ProtNLM"/>
    </source>
</evidence>
<dbReference type="Pfam" id="PF01663">
    <property type="entry name" value="Phosphodiest"/>
    <property type="match status" value="1"/>
</dbReference>
<reference evidence="1 2" key="1">
    <citation type="submission" date="2020-07" db="EMBL/GenBank/DDBJ databases">
        <title>Sequencing the genomes of 1000 actinobacteria strains.</title>
        <authorList>
            <person name="Klenk H.-P."/>
        </authorList>
    </citation>
    <scope>NUCLEOTIDE SEQUENCE [LARGE SCALE GENOMIC DNA]</scope>
    <source>
        <strain evidence="1 2">DSM 18248</strain>
    </source>
</reference>
<evidence type="ECO:0000313" key="1">
    <source>
        <dbReference type="EMBL" id="NYI08979.1"/>
    </source>
</evidence>
<dbReference type="GO" id="GO:0016787">
    <property type="term" value="F:hydrolase activity"/>
    <property type="evidence" value="ECO:0007669"/>
    <property type="project" value="UniProtKB-ARBA"/>
</dbReference>
<dbReference type="EMBL" id="JACBZI010000001">
    <property type="protein sequence ID" value="NYI08979.1"/>
    <property type="molecule type" value="Genomic_DNA"/>
</dbReference>
<evidence type="ECO:0000313" key="2">
    <source>
        <dbReference type="Proteomes" id="UP000537326"/>
    </source>
</evidence>
<keyword evidence="2" id="KW-1185">Reference proteome</keyword>
<sequence>MCQDTPLAGSPERAARRLAEIRASRRTVLTAAASGLAFSSAVGAAAPAGAASARTKKRCYVLVTDGCRPDEIEPTLTPNLHALREGGMWWPRATSMPVMETIPNHVMMMTGVRPDRSGVPANSFYDRELGEIRDMDQPSDIRVKTIIERLGKRGFTTGTVLSKEYLVGIFGERATHRWEPELYIPVSGHAPDLLTYNALTSMVDEFDPHLVFVNLGDIDRVGHTDLTGTNLRLLRQAALLDTDTLVGRFIDGLKSSGAWEHSMVIVLADHSMDWSIPTNVITLQGAMDEDPLLGGNVVIADNGGADLVYWTGPSSKLDKAVKRIQQIAEATPGVLKAWDRRTPWLRLGPESGDVVVFCQAGWRFSDPDPVTSNPIPGNHGHPATRSIPFFIGGGHPAVKAGKVFSAHARTIDVAPTVARFFGLPTPKKRYDGKPRI</sequence>
<dbReference type="Proteomes" id="UP000537326">
    <property type="component" value="Unassembled WGS sequence"/>
</dbReference>
<dbReference type="RefSeq" id="WP_179530019.1">
    <property type="nucleotide sequence ID" value="NZ_BAAAPP010000002.1"/>
</dbReference>
<comment type="caution">
    <text evidence="1">The sequence shown here is derived from an EMBL/GenBank/DDBJ whole genome shotgun (WGS) entry which is preliminary data.</text>
</comment>
<dbReference type="PANTHER" id="PTHR10151:SF120">
    <property type="entry name" value="BIS(5'-ADENOSYL)-TRIPHOSPHATASE"/>
    <property type="match status" value="1"/>
</dbReference>
<organism evidence="1 2">
    <name type="scientific">Nocardioides marinus</name>
    <dbReference type="NCBI Taxonomy" id="374514"/>
    <lineage>
        <taxon>Bacteria</taxon>
        <taxon>Bacillati</taxon>
        <taxon>Actinomycetota</taxon>
        <taxon>Actinomycetes</taxon>
        <taxon>Propionibacteriales</taxon>
        <taxon>Nocardioidaceae</taxon>
        <taxon>Nocardioides</taxon>
    </lineage>
</organism>
<protein>
    <recommendedName>
        <fullName evidence="3">Type I phosphodiesterase / nucleotide pyrophosphatase</fullName>
    </recommendedName>
</protein>
<dbReference type="AlphaFoldDB" id="A0A7Z0C3D4"/>
<accession>A0A7Z0C3D4</accession>
<dbReference type="InterPro" id="IPR006311">
    <property type="entry name" value="TAT_signal"/>
</dbReference>
<dbReference type="PANTHER" id="PTHR10151">
    <property type="entry name" value="ECTONUCLEOTIDE PYROPHOSPHATASE/PHOSPHODIESTERASE"/>
    <property type="match status" value="1"/>
</dbReference>
<dbReference type="InterPro" id="IPR002591">
    <property type="entry name" value="Phosphodiest/P_Trfase"/>
</dbReference>